<dbReference type="AlphaFoldDB" id="A0A2S1WBN4"/>
<protein>
    <submittedName>
        <fullName evidence="2">Uncharacterized protein</fullName>
    </submittedName>
</protein>
<keyword evidence="1" id="KW-1133">Transmembrane helix</keyword>
<dbReference type="RefSeq" id="YP_009493087.1">
    <property type="nucleotide sequence ID" value="NC_037936.1"/>
</dbReference>
<sequence length="100" mass="11768">MLVLYKSMIKKTLTFISNLSFKRFISPYFKALLRVFFSDRKTMFLLKVFGSFFGVFRLLNALLGFLIFINLYNFKGIYSIPASMVSFMNLIKLKKSLLKH</sequence>
<feature type="transmembrane region" description="Helical" evidence="1">
    <location>
        <begin position="44"/>
        <end position="69"/>
    </location>
</feature>
<keyword evidence="2" id="KW-0496">Mitochondrion</keyword>
<evidence type="ECO:0000313" key="2">
    <source>
        <dbReference type="EMBL" id="AWJ63882.1"/>
    </source>
</evidence>
<name>A0A2S1WBN4_GANTS</name>
<evidence type="ECO:0000256" key="1">
    <source>
        <dbReference type="SAM" id="Phobius"/>
    </source>
</evidence>
<keyword evidence="1" id="KW-0472">Membrane</keyword>
<reference evidence="2" key="1">
    <citation type="journal article" date="2019" name="Int. J. Biol. Macromol.">
        <title>The complete mitochondrial genomes of five important medicinal Ganoderma species: Features, evolution, and phylogeny.</title>
        <authorList>
            <person name="Li Q."/>
            <person name="Xiang D."/>
            <person name="Wan Y."/>
            <person name="Wu Q."/>
            <person name="Wu X."/>
            <person name="Ma C."/>
            <person name="Song Y."/>
            <person name="Zhao G."/>
            <person name="Huang W."/>
        </authorList>
    </citation>
    <scope>NUCLEOTIDE SEQUENCE</scope>
</reference>
<dbReference type="GeneID" id="36953238"/>
<keyword evidence="1" id="KW-0812">Transmembrane</keyword>
<gene>
    <name evidence="2" type="primary">orf100</name>
</gene>
<dbReference type="EMBL" id="MH252533">
    <property type="protein sequence ID" value="AWJ63882.1"/>
    <property type="molecule type" value="Genomic_DNA"/>
</dbReference>
<geneLocation type="mitochondrion" evidence="2"/>
<proteinExistence type="predicted"/>
<accession>A0A2S1WBN4</accession>
<organism evidence="2">
    <name type="scientific">Ganoderma tsugae</name>
    <name type="common">Hemlock varnish shelf mushroom</name>
    <name type="synonym">Polyporus tsugae</name>
    <dbReference type="NCBI Taxonomy" id="2075311"/>
    <lineage>
        <taxon>Eukaryota</taxon>
        <taxon>Fungi</taxon>
        <taxon>Dikarya</taxon>
        <taxon>Basidiomycota</taxon>
        <taxon>Agaricomycotina</taxon>
        <taxon>Agaricomycetes</taxon>
        <taxon>Polyporales</taxon>
        <taxon>Polyporaceae</taxon>
        <taxon>Polyporus</taxon>
    </lineage>
</organism>